<dbReference type="AlphaFoldDB" id="A0A9P5D0X4"/>
<evidence type="ECO:0000256" key="4">
    <source>
        <dbReference type="PROSITE-ProRule" id="PRU00108"/>
    </source>
</evidence>
<name>A0A9P5D0X4_9HYPO</name>
<dbReference type="PROSITE" id="PS50071">
    <property type="entry name" value="HOMEOBOX_2"/>
    <property type="match status" value="1"/>
</dbReference>
<evidence type="ECO:0000256" key="3">
    <source>
        <dbReference type="ARBA" id="ARBA00023242"/>
    </source>
</evidence>
<comment type="subcellular location">
    <subcellularLocation>
        <location evidence="4">Nucleus</location>
    </subcellularLocation>
</comment>
<dbReference type="Gene3D" id="1.10.10.60">
    <property type="entry name" value="Homeodomain-like"/>
    <property type="match status" value="1"/>
</dbReference>
<sequence>MAMLAAIPTPHMGFQKEYPWDPARSPSYPPQRQPAIVASHHHHHHHHHHHAYAAAAASSSSSSSSSSTAAAAAAASSSTSTSTSAAGIRVAPPTPMEVKVTDVAQITHQHAYDRTPFSGSYAVAATAAAPPPGYAAVGGYGGYATADLGGYPGTAREGKQRKRRGNLPKETTDKLRAWFMTHLSHPYPTEDEKQELMRVTKLQMNQISNWFINARRRQLPTMISNARIEDGPALSDGEGVSSYEDEEMESLRRRRGPAMDRGSV</sequence>
<dbReference type="GeneID" id="55972986"/>
<feature type="domain" description="Homeobox" evidence="6">
    <location>
        <begin position="158"/>
        <end position="221"/>
    </location>
</feature>
<dbReference type="Proteomes" id="UP000749293">
    <property type="component" value="Unassembled WGS sequence"/>
</dbReference>
<dbReference type="OrthoDB" id="10056939at2759"/>
<keyword evidence="1 4" id="KW-0238">DNA-binding</keyword>
<dbReference type="EMBL" id="JAANYQ010000007">
    <property type="protein sequence ID" value="KAF4123213.1"/>
    <property type="molecule type" value="Genomic_DNA"/>
</dbReference>
<evidence type="ECO:0000256" key="2">
    <source>
        <dbReference type="ARBA" id="ARBA00023155"/>
    </source>
</evidence>
<dbReference type="InterPro" id="IPR009057">
    <property type="entry name" value="Homeodomain-like_sf"/>
</dbReference>
<evidence type="ECO:0000256" key="5">
    <source>
        <dbReference type="SAM" id="MobiDB-lite"/>
    </source>
</evidence>
<proteinExistence type="predicted"/>
<keyword evidence="2 4" id="KW-0371">Homeobox</keyword>
<feature type="compositionally biased region" description="Basic residues" evidence="5">
    <location>
        <begin position="39"/>
        <end position="51"/>
    </location>
</feature>
<keyword evidence="3 4" id="KW-0539">Nucleus</keyword>
<feature type="compositionally biased region" description="Low complexity" evidence="5">
    <location>
        <begin position="52"/>
        <end position="65"/>
    </location>
</feature>
<reference evidence="7" key="1">
    <citation type="submission" date="2020-03" db="EMBL/GenBank/DDBJ databases">
        <title>Site-based positive gene gene selection in Geosmithia morbida across the United States reveals a broad range of putative effectors and factors for local host and environmental adapation.</title>
        <authorList>
            <person name="Onufrak A."/>
            <person name="Murdoch R.W."/>
            <person name="Gazis R."/>
            <person name="Huff M."/>
            <person name="Staton M."/>
            <person name="Klingeman W."/>
            <person name="Hadziabdic D."/>
        </authorList>
    </citation>
    <scope>NUCLEOTIDE SEQUENCE</scope>
    <source>
        <strain evidence="7">1262</strain>
    </source>
</reference>
<dbReference type="Pfam" id="PF05920">
    <property type="entry name" value="Homeobox_KN"/>
    <property type="match status" value="1"/>
</dbReference>
<evidence type="ECO:0000313" key="7">
    <source>
        <dbReference type="EMBL" id="KAF4123213.1"/>
    </source>
</evidence>
<feature type="region of interest" description="Disordered" evidence="5">
    <location>
        <begin position="14"/>
        <end position="65"/>
    </location>
</feature>
<dbReference type="InterPro" id="IPR001356">
    <property type="entry name" value="HD"/>
</dbReference>
<protein>
    <recommendedName>
        <fullName evidence="6">Homeobox domain-containing protein</fullName>
    </recommendedName>
</protein>
<dbReference type="RefSeq" id="XP_035321865.1">
    <property type="nucleotide sequence ID" value="XM_035468731.1"/>
</dbReference>
<feature type="DNA-binding region" description="Homeobox" evidence="4">
    <location>
        <begin position="160"/>
        <end position="222"/>
    </location>
</feature>
<gene>
    <name evidence="7" type="ORF">GMORB2_6763</name>
</gene>
<dbReference type="GO" id="GO:0003677">
    <property type="term" value="F:DNA binding"/>
    <property type="evidence" value="ECO:0007669"/>
    <property type="project" value="UniProtKB-UniRule"/>
</dbReference>
<dbReference type="InterPro" id="IPR050224">
    <property type="entry name" value="TALE_homeobox"/>
</dbReference>
<dbReference type="GO" id="GO:0005634">
    <property type="term" value="C:nucleus"/>
    <property type="evidence" value="ECO:0007669"/>
    <property type="project" value="UniProtKB-SubCell"/>
</dbReference>
<dbReference type="InterPro" id="IPR008422">
    <property type="entry name" value="KN_HD"/>
</dbReference>
<dbReference type="GO" id="GO:0006355">
    <property type="term" value="P:regulation of DNA-templated transcription"/>
    <property type="evidence" value="ECO:0007669"/>
    <property type="project" value="InterPro"/>
</dbReference>
<dbReference type="SUPFAM" id="SSF46689">
    <property type="entry name" value="Homeodomain-like"/>
    <property type="match status" value="1"/>
</dbReference>
<dbReference type="SMART" id="SM00389">
    <property type="entry name" value="HOX"/>
    <property type="match status" value="1"/>
</dbReference>
<feature type="region of interest" description="Disordered" evidence="5">
    <location>
        <begin position="229"/>
        <end position="264"/>
    </location>
</feature>
<evidence type="ECO:0000313" key="8">
    <source>
        <dbReference type="Proteomes" id="UP000749293"/>
    </source>
</evidence>
<evidence type="ECO:0000259" key="6">
    <source>
        <dbReference type="PROSITE" id="PS50071"/>
    </source>
</evidence>
<accession>A0A9P5D0X4</accession>
<evidence type="ECO:0000256" key="1">
    <source>
        <dbReference type="ARBA" id="ARBA00023125"/>
    </source>
</evidence>
<dbReference type="PANTHER" id="PTHR11850">
    <property type="entry name" value="HOMEOBOX PROTEIN TRANSCRIPTION FACTORS"/>
    <property type="match status" value="1"/>
</dbReference>
<keyword evidence="8" id="KW-1185">Reference proteome</keyword>
<dbReference type="CDD" id="cd00086">
    <property type="entry name" value="homeodomain"/>
    <property type="match status" value="1"/>
</dbReference>
<organism evidence="7 8">
    <name type="scientific">Geosmithia morbida</name>
    <dbReference type="NCBI Taxonomy" id="1094350"/>
    <lineage>
        <taxon>Eukaryota</taxon>
        <taxon>Fungi</taxon>
        <taxon>Dikarya</taxon>
        <taxon>Ascomycota</taxon>
        <taxon>Pezizomycotina</taxon>
        <taxon>Sordariomycetes</taxon>
        <taxon>Hypocreomycetidae</taxon>
        <taxon>Hypocreales</taxon>
        <taxon>Bionectriaceae</taxon>
        <taxon>Geosmithia</taxon>
    </lineage>
</organism>
<comment type="caution">
    <text evidence="7">The sequence shown here is derived from an EMBL/GenBank/DDBJ whole genome shotgun (WGS) entry which is preliminary data.</text>
</comment>